<feature type="transmembrane region" description="Helical" evidence="2">
    <location>
        <begin position="177"/>
        <end position="193"/>
    </location>
</feature>
<keyword evidence="2" id="KW-0472">Membrane</keyword>
<keyword evidence="2" id="KW-0812">Transmembrane</keyword>
<keyword evidence="2" id="KW-1133">Transmembrane helix</keyword>
<evidence type="ECO:0000313" key="3">
    <source>
        <dbReference type="EMBL" id="CAH2316607.1"/>
    </source>
</evidence>
<keyword evidence="4" id="KW-1185">Reference proteome</keyword>
<name>A0AAD1T2Y7_PELCU</name>
<organism evidence="3 4">
    <name type="scientific">Pelobates cultripes</name>
    <name type="common">Western spadefoot toad</name>
    <dbReference type="NCBI Taxonomy" id="61616"/>
    <lineage>
        <taxon>Eukaryota</taxon>
        <taxon>Metazoa</taxon>
        <taxon>Chordata</taxon>
        <taxon>Craniata</taxon>
        <taxon>Vertebrata</taxon>
        <taxon>Euteleostomi</taxon>
        <taxon>Amphibia</taxon>
        <taxon>Batrachia</taxon>
        <taxon>Anura</taxon>
        <taxon>Pelobatoidea</taxon>
        <taxon>Pelobatidae</taxon>
        <taxon>Pelobates</taxon>
    </lineage>
</organism>
<reference evidence="3" key="1">
    <citation type="submission" date="2022-03" db="EMBL/GenBank/DDBJ databases">
        <authorList>
            <person name="Alioto T."/>
            <person name="Alioto T."/>
            <person name="Gomez Garrido J."/>
        </authorList>
    </citation>
    <scope>NUCLEOTIDE SEQUENCE</scope>
</reference>
<evidence type="ECO:0000313" key="4">
    <source>
        <dbReference type="Proteomes" id="UP001295444"/>
    </source>
</evidence>
<evidence type="ECO:0000256" key="2">
    <source>
        <dbReference type="SAM" id="Phobius"/>
    </source>
</evidence>
<dbReference type="EMBL" id="OW240920">
    <property type="protein sequence ID" value="CAH2316607.1"/>
    <property type="molecule type" value="Genomic_DNA"/>
</dbReference>
<feature type="region of interest" description="Disordered" evidence="1">
    <location>
        <begin position="221"/>
        <end position="241"/>
    </location>
</feature>
<dbReference type="Proteomes" id="UP001295444">
    <property type="component" value="Chromosome 09"/>
</dbReference>
<protein>
    <submittedName>
        <fullName evidence="3">Uncharacterized protein</fullName>
    </submittedName>
</protein>
<proteinExistence type="predicted"/>
<accession>A0AAD1T2Y7</accession>
<sequence>MPILGNCTRDGLMCLDGSEGERLTVTMYPWAAQLTWILALLCLPEHLAKSCITESLNSTAIRIQIETFSKYSIDCLTPLGAKLKIKNNKIFESKNVNVHLEPQSLILSSDQRPESCSVTRIDAQGNRHSTNCLYQKSVSWSMLPDTKKDAVPEISSALSKTHDHSSSTVKSNRHQNTLLYVTAVLIFFLICLARKKIFKKKNFPCFKLCKSPPEISEILECDTPSDDRGDSSKKKSVLQETQGKFSSKSLIQHGLNRDLEMSQNLLNKDCLQEIHESEAIFKTWHGNQEGSLNKASILPKRYSFNLRGEHSDHKVV</sequence>
<dbReference type="AlphaFoldDB" id="A0AAD1T2Y7"/>
<evidence type="ECO:0000256" key="1">
    <source>
        <dbReference type="SAM" id="MobiDB-lite"/>
    </source>
</evidence>
<gene>
    <name evidence="3" type="ORF">PECUL_23A001226</name>
</gene>